<dbReference type="EMBL" id="JASCTH010000032">
    <property type="protein sequence ID" value="MDI6104297.1"/>
    <property type="molecule type" value="Genomic_DNA"/>
</dbReference>
<comment type="caution">
    <text evidence="3">The sequence shown here is derived from an EMBL/GenBank/DDBJ whole genome shotgun (WGS) entry which is preliminary data.</text>
</comment>
<evidence type="ECO:0000313" key="4">
    <source>
        <dbReference type="Proteomes" id="UP001241758"/>
    </source>
</evidence>
<proteinExistence type="predicted"/>
<dbReference type="RefSeq" id="WP_282765660.1">
    <property type="nucleotide sequence ID" value="NZ_JASCTH010000032.1"/>
</dbReference>
<evidence type="ECO:0000256" key="2">
    <source>
        <dbReference type="SAM" id="Phobius"/>
    </source>
</evidence>
<feature type="transmembrane region" description="Helical" evidence="2">
    <location>
        <begin position="20"/>
        <end position="43"/>
    </location>
</feature>
<protein>
    <recommendedName>
        <fullName evidence="5">MFS transporter</fullName>
    </recommendedName>
</protein>
<evidence type="ECO:0000256" key="1">
    <source>
        <dbReference type="SAM" id="MobiDB-lite"/>
    </source>
</evidence>
<keyword evidence="4" id="KW-1185">Reference proteome</keyword>
<keyword evidence="2" id="KW-0472">Membrane</keyword>
<keyword evidence="2" id="KW-1133">Transmembrane helix</keyword>
<accession>A0ABT6WX32</accession>
<dbReference type="Proteomes" id="UP001241758">
    <property type="component" value="Unassembled WGS sequence"/>
</dbReference>
<organism evidence="3 4">
    <name type="scientific">Actinoplanes sandaracinus</name>
    <dbReference type="NCBI Taxonomy" id="3045177"/>
    <lineage>
        <taxon>Bacteria</taxon>
        <taxon>Bacillati</taxon>
        <taxon>Actinomycetota</taxon>
        <taxon>Actinomycetes</taxon>
        <taxon>Micromonosporales</taxon>
        <taxon>Micromonosporaceae</taxon>
        <taxon>Actinoplanes</taxon>
    </lineage>
</organism>
<sequence>MPHLLADLAEQLLSAAHDAYTGGLNTIGVVCAALIAGTAVLAATSLRTTGPASHPQNGPAEAARNTSTPTRA</sequence>
<feature type="region of interest" description="Disordered" evidence="1">
    <location>
        <begin position="48"/>
        <end position="72"/>
    </location>
</feature>
<keyword evidence="2" id="KW-0812">Transmembrane</keyword>
<name>A0ABT6WX32_9ACTN</name>
<evidence type="ECO:0000313" key="3">
    <source>
        <dbReference type="EMBL" id="MDI6104297.1"/>
    </source>
</evidence>
<reference evidence="3 4" key="1">
    <citation type="submission" date="2023-05" db="EMBL/GenBank/DDBJ databases">
        <title>Actinoplanes sp. NEAU-A12 genome sequencing.</title>
        <authorList>
            <person name="Wang Z.-S."/>
        </authorList>
    </citation>
    <scope>NUCLEOTIDE SEQUENCE [LARGE SCALE GENOMIC DNA]</scope>
    <source>
        <strain evidence="3 4">NEAU-A12</strain>
    </source>
</reference>
<gene>
    <name evidence="3" type="ORF">QLQ12_37465</name>
</gene>
<evidence type="ECO:0008006" key="5">
    <source>
        <dbReference type="Google" id="ProtNLM"/>
    </source>
</evidence>